<dbReference type="GO" id="GO:0016747">
    <property type="term" value="F:acyltransferase activity, transferring groups other than amino-acyl groups"/>
    <property type="evidence" value="ECO:0007669"/>
    <property type="project" value="InterPro"/>
</dbReference>
<dbReference type="EC" id="2.3.1.-" evidence="2"/>
<dbReference type="CDD" id="cd04301">
    <property type="entry name" value="NAT_SF"/>
    <property type="match status" value="1"/>
</dbReference>
<dbReference type="InterPro" id="IPR016181">
    <property type="entry name" value="Acyl_CoA_acyltransferase"/>
</dbReference>
<organism evidence="2 3">
    <name type="scientific">Marivibrio halodurans</name>
    <dbReference type="NCBI Taxonomy" id="2039722"/>
    <lineage>
        <taxon>Bacteria</taxon>
        <taxon>Pseudomonadati</taxon>
        <taxon>Pseudomonadota</taxon>
        <taxon>Alphaproteobacteria</taxon>
        <taxon>Rhodospirillales</taxon>
        <taxon>Rhodospirillaceae</taxon>
        <taxon>Marivibrio</taxon>
    </lineage>
</organism>
<dbReference type="InterPro" id="IPR000182">
    <property type="entry name" value="GNAT_dom"/>
</dbReference>
<comment type="caution">
    <text evidence="2">The sequence shown here is derived from an EMBL/GenBank/DDBJ whole genome shotgun (WGS) entry which is preliminary data.</text>
</comment>
<dbReference type="RefSeq" id="WP_210680586.1">
    <property type="nucleotide sequence ID" value="NZ_JAGMWN010000001.1"/>
</dbReference>
<keyword evidence="2" id="KW-0012">Acyltransferase</keyword>
<evidence type="ECO:0000313" key="2">
    <source>
        <dbReference type="EMBL" id="MBP5856034.1"/>
    </source>
</evidence>
<reference evidence="2" key="1">
    <citation type="submission" date="2021-04" db="EMBL/GenBank/DDBJ databases">
        <authorList>
            <person name="Zhang D.-C."/>
        </authorList>
    </citation>
    <scope>NUCLEOTIDE SEQUENCE</scope>
    <source>
        <strain evidence="2">CGMCC 1.15697</strain>
    </source>
</reference>
<dbReference type="EMBL" id="JAGMWN010000001">
    <property type="protein sequence ID" value="MBP5856034.1"/>
    <property type="molecule type" value="Genomic_DNA"/>
</dbReference>
<dbReference type="Proteomes" id="UP000672602">
    <property type="component" value="Unassembled WGS sequence"/>
</dbReference>
<keyword evidence="2" id="KW-0808">Transferase</keyword>
<dbReference type="Gene3D" id="3.40.630.30">
    <property type="match status" value="1"/>
</dbReference>
<evidence type="ECO:0000259" key="1">
    <source>
        <dbReference type="PROSITE" id="PS51186"/>
    </source>
</evidence>
<accession>A0A8J7RZQ6</accession>
<sequence>MSAIDIRPLDPEHDIDWYYALNEACVPAVNSLPKTRLADLIAESAYARVACIDGDPVGVMIAFGPPADYDSLNFLWFRQNFTDFVYMDRVMVSESARGRGVGALLYGDLFEAMEGRFPFVGCEVNSEPPNPHSMRFHERLGFKPVGEQRTEGGKKAVVLLRRDL</sequence>
<keyword evidence="3" id="KW-1185">Reference proteome</keyword>
<protein>
    <submittedName>
        <fullName evidence="2">GNAT family N-acetyltransferase</fullName>
        <ecNumber evidence="2">2.3.1.-</ecNumber>
    </submittedName>
</protein>
<dbReference type="InterPro" id="IPR016890">
    <property type="entry name" value="UCP028520"/>
</dbReference>
<name>A0A8J7RZQ6_9PROT</name>
<dbReference type="SUPFAM" id="SSF55729">
    <property type="entry name" value="Acyl-CoA N-acyltransferases (Nat)"/>
    <property type="match status" value="1"/>
</dbReference>
<feature type="domain" description="N-acetyltransferase" evidence="1">
    <location>
        <begin position="4"/>
        <end position="164"/>
    </location>
</feature>
<gene>
    <name evidence="2" type="ORF">KAJ83_03375</name>
</gene>
<dbReference type="PROSITE" id="PS51186">
    <property type="entry name" value="GNAT"/>
    <property type="match status" value="1"/>
</dbReference>
<evidence type="ECO:0000313" key="3">
    <source>
        <dbReference type="Proteomes" id="UP000672602"/>
    </source>
</evidence>
<dbReference type="PIRSF" id="PIRSF028520">
    <property type="entry name" value="UCP028520"/>
    <property type="match status" value="1"/>
</dbReference>
<dbReference type="Pfam" id="PF00583">
    <property type="entry name" value="Acetyltransf_1"/>
    <property type="match status" value="1"/>
</dbReference>
<dbReference type="AlphaFoldDB" id="A0A8J7RZQ6"/>
<proteinExistence type="predicted"/>